<reference evidence="1 2" key="1">
    <citation type="submission" date="2024-09" db="EMBL/GenBank/DDBJ databases">
        <title>Chromosome-scale assembly of Riccia sorocarpa.</title>
        <authorList>
            <person name="Paukszto L."/>
        </authorList>
    </citation>
    <scope>NUCLEOTIDE SEQUENCE [LARGE SCALE GENOMIC DNA]</scope>
    <source>
        <strain evidence="1">LP-2024</strain>
        <tissue evidence="1">Aerial parts of the thallus</tissue>
    </source>
</reference>
<dbReference type="Proteomes" id="UP001633002">
    <property type="component" value="Unassembled WGS sequence"/>
</dbReference>
<keyword evidence="2" id="KW-1185">Reference proteome</keyword>
<dbReference type="AlphaFoldDB" id="A0ABD3H9M5"/>
<evidence type="ECO:0000313" key="2">
    <source>
        <dbReference type="Proteomes" id="UP001633002"/>
    </source>
</evidence>
<organism evidence="1 2">
    <name type="scientific">Riccia sorocarpa</name>
    <dbReference type="NCBI Taxonomy" id="122646"/>
    <lineage>
        <taxon>Eukaryota</taxon>
        <taxon>Viridiplantae</taxon>
        <taxon>Streptophyta</taxon>
        <taxon>Embryophyta</taxon>
        <taxon>Marchantiophyta</taxon>
        <taxon>Marchantiopsida</taxon>
        <taxon>Marchantiidae</taxon>
        <taxon>Marchantiales</taxon>
        <taxon>Ricciaceae</taxon>
        <taxon>Riccia</taxon>
    </lineage>
</organism>
<sequence length="152" mass="17261">MIQELKNDQGVTLTEEEDKADWARQFFANLLQKAPEEPGQVQATNSILDLCKTRVHGAQRAQLEKKNTSYRKNSTRRFADWGETRRHGNAYQLKIIDKKVIQFVWGGGNTTTRHRIAQNVLHLPKSKGRMGLLAENQQASAFALTAITWALT</sequence>
<gene>
    <name evidence="1" type="ORF">R1sor_013518</name>
</gene>
<evidence type="ECO:0000313" key="1">
    <source>
        <dbReference type="EMBL" id="KAL3687209.1"/>
    </source>
</evidence>
<name>A0ABD3H9M5_9MARC</name>
<protein>
    <submittedName>
        <fullName evidence="1">Uncharacterized protein</fullName>
    </submittedName>
</protein>
<accession>A0ABD3H9M5</accession>
<comment type="caution">
    <text evidence="1">The sequence shown here is derived from an EMBL/GenBank/DDBJ whole genome shotgun (WGS) entry which is preliminary data.</text>
</comment>
<proteinExistence type="predicted"/>
<dbReference type="EMBL" id="JBJQOH010000004">
    <property type="protein sequence ID" value="KAL3687209.1"/>
    <property type="molecule type" value="Genomic_DNA"/>
</dbReference>